<dbReference type="RefSeq" id="XP_022668891.1">
    <property type="nucleotide sequence ID" value="XM_022813156.1"/>
</dbReference>
<accession>A0A7M7KME3</accession>
<dbReference type="RefSeq" id="XP_022668920.1">
    <property type="nucleotide sequence ID" value="XM_022813185.1"/>
</dbReference>
<dbReference type="RefSeq" id="XP_022668901.1">
    <property type="nucleotide sequence ID" value="XM_022813166.1"/>
</dbReference>
<dbReference type="PANTHER" id="PTHR11225">
    <property type="entry name" value="NUCLEAR PORE COMPLEX PROTEIN NUP93 NUCLEOPORIN NUP93 DEAD EYE PROTEIN"/>
    <property type="match status" value="1"/>
</dbReference>
<dbReference type="EnsemblMetazoa" id="XM_022813176">
    <property type="protein sequence ID" value="XP_022668911"/>
    <property type="gene ID" value="LOC111253563"/>
</dbReference>
<dbReference type="OrthoDB" id="1918363at2759"/>
<comment type="subcellular location">
    <subcellularLocation>
        <location evidence="1 5">Nucleus</location>
        <location evidence="1 5">Nuclear pore complex</location>
    </subcellularLocation>
</comment>
<dbReference type="GO" id="GO:0006606">
    <property type="term" value="P:protein import into nucleus"/>
    <property type="evidence" value="ECO:0007669"/>
    <property type="project" value="TreeGrafter"/>
</dbReference>
<keyword evidence="3 5" id="KW-0906">Nuclear pore complex</keyword>
<dbReference type="RefSeq" id="XP_022668911.1">
    <property type="nucleotide sequence ID" value="XM_022813176.1"/>
</dbReference>
<keyword evidence="5" id="KW-0509">mRNA transport</keyword>
<dbReference type="AlphaFoldDB" id="A0A7M7KME3"/>
<dbReference type="PANTHER" id="PTHR11225:SF4">
    <property type="entry name" value="NUCLEAR PORE COMPLEX PROTEIN NUP93"/>
    <property type="match status" value="1"/>
</dbReference>
<dbReference type="OMA" id="LLMCGQF"/>
<dbReference type="GO" id="GO:0017056">
    <property type="term" value="F:structural constituent of nuclear pore"/>
    <property type="evidence" value="ECO:0007669"/>
    <property type="project" value="InterPro"/>
</dbReference>
<keyword evidence="5" id="KW-0653">Protein transport</keyword>
<proteinExistence type="inferred from homology"/>
<dbReference type="EnsemblMetazoa" id="XM_022813185">
    <property type="protein sequence ID" value="XP_022668920"/>
    <property type="gene ID" value="LOC111253563"/>
</dbReference>
<dbReference type="GeneID" id="111253563"/>
<keyword evidence="5" id="KW-0811">Translocation</keyword>
<dbReference type="GO" id="GO:0005643">
    <property type="term" value="C:nuclear pore"/>
    <property type="evidence" value="ECO:0007669"/>
    <property type="project" value="UniProtKB-SubCell"/>
</dbReference>
<evidence type="ECO:0000313" key="6">
    <source>
        <dbReference type="EnsemblMetazoa" id="XP_022668911"/>
    </source>
</evidence>
<dbReference type="EnsemblMetazoa" id="XM_022813166">
    <property type="protein sequence ID" value="XP_022668901"/>
    <property type="gene ID" value="LOC111253563"/>
</dbReference>
<dbReference type="Pfam" id="PF04097">
    <property type="entry name" value="Nic96"/>
    <property type="match status" value="1"/>
</dbReference>
<evidence type="ECO:0000256" key="2">
    <source>
        <dbReference type="ARBA" id="ARBA00010186"/>
    </source>
</evidence>
<dbReference type="EnsemblMetazoa" id="XM_022813156">
    <property type="protein sequence ID" value="XP_022668891"/>
    <property type="gene ID" value="LOC111253563"/>
</dbReference>
<keyword evidence="5" id="KW-0472">Membrane</keyword>
<dbReference type="FunCoup" id="A0A7M7KME3">
    <property type="interactions" value="2561"/>
</dbReference>
<evidence type="ECO:0000256" key="4">
    <source>
        <dbReference type="ARBA" id="ARBA00023242"/>
    </source>
</evidence>
<reference evidence="6" key="1">
    <citation type="submission" date="2021-01" db="UniProtKB">
        <authorList>
            <consortium name="EnsemblMetazoa"/>
        </authorList>
    </citation>
    <scope>IDENTIFICATION</scope>
</reference>
<evidence type="ECO:0000256" key="1">
    <source>
        <dbReference type="ARBA" id="ARBA00004567"/>
    </source>
</evidence>
<name>A0A7M7KME3_VARDE</name>
<evidence type="ECO:0000256" key="3">
    <source>
        <dbReference type="ARBA" id="ARBA00023132"/>
    </source>
</evidence>
<evidence type="ECO:0000256" key="5">
    <source>
        <dbReference type="RuleBase" id="RU364035"/>
    </source>
</evidence>
<keyword evidence="5" id="KW-0813">Transport</keyword>
<comment type="similarity">
    <text evidence="2 5">Belongs to the nucleoporin interacting component (NIC) family.</text>
</comment>
<sequence>MDTSHISSLASLLQDSEKLAADINGGQELPRVVRSITQMVTDGDQLWSRVSEGAASREQADVQAAILLGSQGFNLPNLSHHIDQLTAAQTFAPIQSIQATDIDGFLRNERQNALTSAILEHSKNTNDDLASFVVSAEQERWEDQKRKVLSSIEFSADTTSDMRFQSFNDSLNMTNTMSFSRGRDLIVSSTGAPIRARLSPEELKYARALSEHNAAYLCGALLGESQTLVDKMAQVAEQLELKDVALLWQVLQAIQCKNIDQGNDRLSLMHEAKRFLEKKHLKDLRATVYGNLNKAALGGVPGTAQLIRAYLNVRPVPRMFSDEPVINDHPVWAVLYHALRCGDLACAREVAQQAGMADLAGKFQECQRNPHQRLGDASAAELRIKYMRDFGLNLCTGNPHQRVVLAVLAGCDVDSDHGPVGMASIEDYLWIMMCKALAAPISHSQDVLPLAKLQSRITDDYGETHFDAAQRPLQFAYVLLLTAQFEVAIEFLYRTDVHKCHAVHMAIALNQLGLLRNTAQTIDPVLVKEGSNCQLNLPRLITSYTRRFEMSEPELALEYYYALKEKYEPLWLQCVIELALETKAFTKILGQRNADGGTVQGALDKFVCTGSTGSQERNRVATAVAEAAESRGLNEEAVALYELANEKQKCVDLLTKVLSLQVTQAGPEGSKRAKLQKIAQQVLDRHNSPALSLLMDLITFFDLYHASKNEEALELVGRLRLVPLQLSDVDVMVTTFCGLSEQIRRVIPDILLALMTILGEQYKAIKRPSHRTSLSLLPLLGGGNQAKLELIKKQANAIIKYAGMVPYRLPSNVNARLVQMEANMA</sequence>
<protein>
    <recommendedName>
        <fullName evidence="5">Nuclear pore protein</fullName>
    </recommendedName>
</protein>
<keyword evidence="7" id="KW-1185">Reference proteome</keyword>
<dbReference type="InParanoid" id="A0A7M7KME3"/>
<dbReference type="Proteomes" id="UP000594260">
    <property type="component" value="Unplaced"/>
</dbReference>
<dbReference type="GO" id="GO:0016973">
    <property type="term" value="P:poly(A)+ mRNA export from nucleus"/>
    <property type="evidence" value="ECO:0007669"/>
    <property type="project" value="TreeGrafter"/>
</dbReference>
<dbReference type="KEGG" id="vde:111253563"/>
<keyword evidence="4 5" id="KW-0539">Nucleus</keyword>
<dbReference type="InterPro" id="IPR007231">
    <property type="entry name" value="Nucleoporin_int_Nup93/Nic96"/>
</dbReference>
<evidence type="ECO:0000313" key="7">
    <source>
        <dbReference type="Proteomes" id="UP000594260"/>
    </source>
</evidence>
<organism evidence="6 7">
    <name type="scientific">Varroa destructor</name>
    <name type="common">Honeybee mite</name>
    <dbReference type="NCBI Taxonomy" id="109461"/>
    <lineage>
        <taxon>Eukaryota</taxon>
        <taxon>Metazoa</taxon>
        <taxon>Ecdysozoa</taxon>
        <taxon>Arthropoda</taxon>
        <taxon>Chelicerata</taxon>
        <taxon>Arachnida</taxon>
        <taxon>Acari</taxon>
        <taxon>Parasitiformes</taxon>
        <taxon>Mesostigmata</taxon>
        <taxon>Gamasina</taxon>
        <taxon>Dermanyssoidea</taxon>
        <taxon>Varroidae</taxon>
        <taxon>Varroa</taxon>
    </lineage>
</organism>